<dbReference type="InterPro" id="IPR000792">
    <property type="entry name" value="Tscrpt_reg_LuxR_C"/>
</dbReference>
<dbReference type="Gene3D" id="1.10.10.10">
    <property type="entry name" value="Winged helix-like DNA-binding domain superfamily/Winged helix DNA-binding domain"/>
    <property type="match status" value="1"/>
</dbReference>
<dbReference type="InterPro" id="IPR011990">
    <property type="entry name" value="TPR-like_helical_dom_sf"/>
</dbReference>
<feature type="domain" description="HTH luxR-type" evidence="3">
    <location>
        <begin position="865"/>
        <end position="929"/>
    </location>
</feature>
<keyword evidence="5" id="KW-1185">Reference proteome</keyword>
<accession>A0A1E3RTL3</accession>
<dbReference type="GO" id="GO:0006355">
    <property type="term" value="P:regulation of DNA-templated transcription"/>
    <property type="evidence" value="ECO:0007669"/>
    <property type="project" value="InterPro"/>
</dbReference>
<dbReference type="InterPro" id="IPR016032">
    <property type="entry name" value="Sig_transdc_resp-reg_C-effctor"/>
</dbReference>
<evidence type="ECO:0000259" key="3">
    <source>
        <dbReference type="PROSITE" id="PS50043"/>
    </source>
</evidence>
<name>A0A1E3RTL3_9MYCO</name>
<dbReference type="Pfam" id="PF13191">
    <property type="entry name" value="AAA_16"/>
    <property type="match status" value="1"/>
</dbReference>
<gene>
    <name evidence="4" type="ORF">BHQ17_13840</name>
</gene>
<evidence type="ECO:0000256" key="2">
    <source>
        <dbReference type="ARBA" id="ARBA00022840"/>
    </source>
</evidence>
<dbReference type="RefSeq" id="WP_069405762.1">
    <property type="nucleotide sequence ID" value="NZ_MIGZ01000073.1"/>
</dbReference>
<dbReference type="PANTHER" id="PTHR16305:SF35">
    <property type="entry name" value="TRANSCRIPTIONAL ACTIVATOR DOMAIN"/>
    <property type="match status" value="1"/>
</dbReference>
<dbReference type="InterPro" id="IPR027417">
    <property type="entry name" value="P-loop_NTPase"/>
</dbReference>
<evidence type="ECO:0000313" key="4">
    <source>
        <dbReference type="EMBL" id="ODQ93255.1"/>
    </source>
</evidence>
<dbReference type="OrthoDB" id="134933at2"/>
<protein>
    <submittedName>
        <fullName evidence="4">LuxR family transcriptional regulator</fullName>
    </submittedName>
</protein>
<dbReference type="SUPFAM" id="SSF46894">
    <property type="entry name" value="C-terminal effector domain of the bipartite response regulators"/>
    <property type="match status" value="1"/>
</dbReference>
<dbReference type="PROSITE" id="PS50043">
    <property type="entry name" value="HTH_LUXR_2"/>
    <property type="match status" value="1"/>
</dbReference>
<evidence type="ECO:0000256" key="1">
    <source>
        <dbReference type="ARBA" id="ARBA00022741"/>
    </source>
</evidence>
<dbReference type="SMART" id="SM00421">
    <property type="entry name" value="HTH_LUXR"/>
    <property type="match status" value="1"/>
</dbReference>
<keyword evidence="2" id="KW-0067">ATP-binding</keyword>
<dbReference type="AlphaFoldDB" id="A0A1E3RTL3"/>
<dbReference type="SUPFAM" id="SSF48452">
    <property type="entry name" value="TPR-like"/>
    <property type="match status" value="1"/>
</dbReference>
<comment type="caution">
    <text evidence="4">The sequence shown here is derived from an EMBL/GenBank/DDBJ whole genome shotgun (WGS) entry which is preliminary data.</text>
</comment>
<dbReference type="InterPro" id="IPR041664">
    <property type="entry name" value="AAA_16"/>
</dbReference>
<evidence type="ECO:0000313" key="5">
    <source>
        <dbReference type="Proteomes" id="UP000094243"/>
    </source>
</evidence>
<sequence length="929" mass="98634">MTDGGGAQRLLGRVTECDILRGLLADVTSGTSRVLLLRGEAGVGKSALLDYVAAQASDLRRVHVAGVESDMELAFAGLQQLCAPLMAYADDLPKPQREALGVAFGRGVGPTPDRFLVGLAVLSLLAAAANDEPLLCLIDDAQWLDQVSVQTLAFVARRLMAEPVALIFAARSGSAETLTGLEELAIGALSIGDSHALLDSVVMGPIDERVRDRIVAETRGIPLALLEVPRNVSATELAGGFWNPGVRPSAGQIEEGFVRRIQALPADTRRLLLVAAAEPVGDVALFLRVAAQLDIPVDALGPAEAAGVIEFGARMRFHHPLVRSAAYRAADLADRRAIHGALAEATDPQLDPDRRAWHAANAAAGPDDAVAAELEASADRAQTRGGVAAAAAFLERATGMTSDPALRVARAIAAAQAKWQAAAPAAAHELLAVAELGPLSELQRAQVARLRAQMEFARSRGGDVGAPSLREPATRLLDAARRLEDLDDELARDAYLEALAAAMYAGRLGEPTAMTAVADAACVAVRRVPKLHRPIDLLLSGMADRIGGGPRAGAEAMRTALELMCARGHRDAGQALRWMTLGLAIVQESATGELWDDELYHQLAGDVVRQARDAGALAVLPPALAYRAGVHVLAGEFTTAATLIEEAASITASTGYAPLRYHALSLAVWRGSPGTAGLLESAAAEATARGEGRVLGLTGYLAAVLFNGLGRYQDAFVSARRACEFEDLGFFGWCLTELIEAAVHTGQQQAAAAALQRLEEHAGGSGTDWGLGTLAGAQALLADDDQADDLFTDAIERLERTRIAVFLARTHLRYGEWLRRMNRRVDARTHLNQAHELFTRMGAEAFAERARRELTATGEKTRRKSSGSGDALTAQEAQIARLASEGLTNQEIGAQLFISTHTVEWHLRKVFVKLGVTSRRQLRKVSWAS</sequence>
<keyword evidence="1" id="KW-0547">Nucleotide-binding</keyword>
<reference evidence="5" key="1">
    <citation type="submission" date="2016-09" db="EMBL/GenBank/DDBJ databases">
        <authorList>
            <person name="Greninger A.L."/>
            <person name="Jerome K.R."/>
            <person name="Mcnair B."/>
            <person name="Wallis C."/>
            <person name="Fang F."/>
        </authorList>
    </citation>
    <scope>NUCLEOTIDE SEQUENCE [LARGE SCALE GENOMIC DNA]</scope>
    <source>
        <strain evidence="5">M7</strain>
    </source>
</reference>
<dbReference type="PRINTS" id="PR00038">
    <property type="entry name" value="HTHLUXR"/>
</dbReference>
<dbReference type="Pfam" id="PF00196">
    <property type="entry name" value="GerE"/>
    <property type="match status" value="1"/>
</dbReference>
<dbReference type="CDD" id="cd06170">
    <property type="entry name" value="LuxR_C_like"/>
    <property type="match status" value="1"/>
</dbReference>
<proteinExistence type="predicted"/>
<dbReference type="GO" id="GO:0005524">
    <property type="term" value="F:ATP binding"/>
    <property type="evidence" value="ECO:0007669"/>
    <property type="project" value="UniProtKB-KW"/>
</dbReference>
<dbReference type="GO" id="GO:0003677">
    <property type="term" value="F:DNA binding"/>
    <property type="evidence" value="ECO:0007669"/>
    <property type="project" value="InterPro"/>
</dbReference>
<dbReference type="PANTHER" id="PTHR16305">
    <property type="entry name" value="TESTICULAR SOLUBLE ADENYLYL CYCLASE"/>
    <property type="match status" value="1"/>
</dbReference>
<organism evidence="4 5">
    <name type="scientific">Mycolicibacterium holsaticum</name>
    <dbReference type="NCBI Taxonomy" id="152142"/>
    <lineage>
        <taxon>Bacteria</taxon>
        <taxon>Bacillati</taxon>
        <taxon>Actinomycetota</taxon>
        <taxon>Actinomycetes</taxon>
        <taxon>Mycobacteriales</taxon>
        <taxon>Mycobacteriaceae</taxon>
        <taxon>Mycolicibacterium</taxon>
    </lineage>
</organism>
<dbReference type="GO" id="GO:0004016">
    <property type="term" value="F:adenylate cyclase activity"/>
    <property type="evidence" value="ECO:0007669"/>
    <property type="project" value="TreeGrafter"/>
</dbReference>
<dbReference type="GO" id="GO:0005737">
    <property type="term" value="C:cytoplasm"/>
    <property type="evidence" value="ECO:0007669"/>
    <property type="project" value="TreeGrafter"/>
</dbReference>
<dbReference type="Proteomes" id="UP000094243">
    <property type="component" value="Unassembled WGS sequence"/>
</dbReference>
<dbReference type="SUPFAM" id="SSF52540">
    <property type="entry name" value="P-loop containing nucleoside triphosphate hydrolases"/>
    <property type="match status" value="1"/>
</dbReference>
<dbReference type="EMBL" id="MIGZ01000073">
    <property type="protein sequence ID" value="ODQ93255.1"/>
    <property type="molecule type" value="Genomic_DNA"/>
</dbReference>
<dbReference type="InterPro" id="IPR036388">
    <property type="entry name" value="WH-like_DNA-bd_sf"/>
</dbReference>